<reference evidence="1" key="1">
    <citation type="submission" date="2022-04" db="EMBL/GenBank/DDBJ databases">
        <title>Carnegiea gigantea Genome sequencing and assembly v2.</title>
        <authorList>
            <person name="Copetti D."/>
            <person name="Sanderson M.J."/>
            <person name="Burquez A."/>
            <person name="Wojciechowski M.F."/>
        </authorList>
    </citation>
    <scope>NUCLEOTIDE SEQUENCE</scope>
    <source>
        <strain evidence="1">SGP5-SGP5p</strain>
        <tissue evidence="1">Aerial part</tissue>
    </source>
</reference>
<name>A0A9Q1JG46_9CARY</name>
<keyword evidence="2" id="KW-1185">Reference proteome</keyword>
<protein>
    <submittedName>
        <fullName evidence="1">Uncharacterized protein</fullName>
    </submittedName>
</protein>
<comment type="caution">
    <text evidence="1">The sequence shown here is derived from an EMBL/GenBank/DDBJ whole genome shotgun (WGS) entry which is preliminary data.</text>
</comment>
<dbReference type="Proteomes" id="UP001153076">
    <property type="component" value="Unassembled WGS sequence"/>
</dbReference>
<evidence type="ECO:0000313" key="2">
    <source>
        <dbReference type="Proteomes" id="UP001153076"/>
    </source>
</evidence>
<gene>
    <name evidence="1" type="ORF">Cgig2_009332</name>
</gene>
<sequence>MRHGGAGNIQRGRQALDPISIEHIDLMEDWISEEPSLLEKDDFDKDWESIDYSFEKFADISIQDDVEVVFNEEDDIQIPKHESQWEQRPSSGNDERLHLALEFGALEVDQNYKGRQFNSFGADNSVIFNKEDQGRGVKNLCLRCPFLKVFVSVAAEHKSLKNALNQGGPVQPGLGPQLACNVMLSTGRMFADEVIKTGV</sequence>
<dbReference type="AlphaFoldDB" id="A0A9Q1JG46"/>
<accession>A0A9Q1JG46</accession>
<dbReference type="OrthoDB" id="1664432at2759"/>
<proteinExistence type="predicted"/>
<dbReference type="EMBL" id="JAKOGI010003175">
    <property type="protein sequence ID" value="KAJ8420754.1"/>
    <property type="molecule type" value="Genomic_DNA"/>
</dbReference>
<evidence type="ECO:0000313" key="1">
    <source>
        <dbReference type="EMBL" id="KAJ8420754.1"/>
    </source>
</evidence>
<organism evidence="1 2">
    <name type="scientific">Carnegiea gigantea</name>
    <dbReference type="NCBI Taxonomy" id="171969"/>
    <lineage>
        <taxon>Eukaryota</taxon>
        <taxon>Viridiplantae</taxon>
        <taxon>Streptophyta</taxon>
        <taxon>Embryophyta</taxon>
        <taxon>Tracheophyta</taxon>
        <taxon>Spermatophyta</taxon>
        <taxon>Magnoliopsida</taxon>
        <taxon>eudicotyledons</taxon>
        <taxon>Gunneridae</taxon>
        <taxon>Pentapetalae</taxon>
        <taxon>Caryophyllales</taxon>
        <taxon>Cactineae</taxon>
        <taxon>Cactaceae</taxon>
        <taxon>Cactoideae</taxon>
        <taxon>Echinocereeae</taxon>
        <taxon>Carnegiea</taxon>
    </lineage>
</organism>